<keyword evidence="3" id="KW-1185">Reference proteome</keyword>
<dbReference type="Gene3D" id="3.30.470.20">
    <property type="entry name" value="ATP-grasp fold, B domain"/>
    <property type="match status" value="1"/>
</dbReference>
<evidence type="ECO:0000313" key="2">
    <source>
        <dbReference type="EMBL" id="PSL01208.1"/>
    </source>
</evidence>
<dbReference type="InterPro" id="IPR005479">
    <property type="entry name" value="CPAse_ATP-bd"/>
</dbReference>
<accession>A0A2P8DVE2</accession>
<proteinExistence type="predicted"/>
<dbReference type="SUPFAM" id="SSF56059">
    <property type="entry name" value="Glutathione synthetase ATP-binding domain-like"/>
    <property type="match status" value="1"/>
</dbReference>
<dbReference type="Proteomes" id="UP000240708">
    <property type="component" value="Unassembled WGS sequence"/>
</dbReference>
<organism evidence="2 3">
    <name type="scientific">Cecembia rubra</name>
    <dbReference type="NCBI Taxonomy" id="1485585"/>
    <lineage>
        <taxon>Bacteria</taxon>
        <taxon>Pseudomonadati</taxon>
        <taxon>Bacteroidota</taxon>
        <taxon>Cytophagia</taxon>
        <taxon>Cytophagales</taxon>
        <taxon>Cyclobacteriaceae</taxon>
        <taxon>Cecembia</taxon>
    </lineage>
</organism>
<comment type="caution">
    <text evidence="2">The sequence shown here is derived from an EMBL/GenBank/DDBJ whole genome shotgun (WGS) entry which is preliminary data.</text>
</comment>
<feature type="domain" description="Carbamoyl phosphate synthase ATP-binding" evidence="1">
    <location>
        <begin position="358"/>
        <end position="365"/>
    </location>
</feature>
<dbReference type="AlphaFoldDB" id="A0A2P8DVE2"/>
<dbReference type="PROSITE" id="PS00867">
    <property type="entry name" value="CPSASE_2"/>
    <property type="match status" value="1"/>
</dbReference>
<protein>
    <recommendedName>
        <fullName evidence="1">Carbamoyl phosphate synthase ATP-binding domain-containing protein</fullName>
    </recommendedName>
</protein>
<evidence type="ECO:0000313" key="3">
    <source>
        <dbReference type="Proteomes" id="UP000240708"/>
    </source>
</evidence>
<name>A0A2P8DVE2_9BACT</name>
<sequence>MDCRFSVNPLQLSFDSEVSHLGVLIGDATADRIISLSTSNVFVDDTLIPGFWSKTVSSIDSGFQGHLYTREKDAFVLSLPIVTNEVIGEVRKCLEENSRIWEFFTGSKLANKESPIILVSALDPPAPLFFPDNFFFIKGTMDDAVKWLLESDHFAYLAFTYNKELMQKIGIYHYLEDGHQEVANLTSLLMQKNESVRLLKGQHDYFASTHLFDARQNLDEQLGALPDLGYYVFKPSGGAAGIGFYPTNFIGAGKREIAGHIKALEQSGQLPMKFQVQEFLPGKVYGCSACFFGNGNFEMLEIHEQTVTQKGRCSGSRWTPEITFAHQDFVYNTYRKISSIKDLKLGGLVCFDFIQEKIIEVNPRLIASSPISHILKMGDFFRYKYGKGFCIHQIDINTEVTIPFEKVNSGELYRLVLEIWERDKVMCLPQGIHPNGLSRVVFINDDSRSTSQLNFLNELNK</sequence>
<dbReference type="OrthoDB" id="5098713at2"/>
<dbReference type="RefSeq" id="WP_146140120.1">
    <property type="nucleotide sequence ID" value="NZ_PYGF01000014.1"/>
</dbReference>
<reference evidence="2 3" key="1">
    <citation type="submission" date="2018-03" db="EMBL/GenBank/DDBJ databases">
        <title>Genomic Encyclopedia of Archaeal and Bacterial Type Strains, Phase II (KMG-II): from individual species to whole genera.</title>
        <authorList>
            <person name="Goeker M."/>
        </authorList>
    </citation>
    <scope>NUCLEOTIDE SEQUENCE [LARGE SCALE GENOMIC DNA]</scope>
    <source>
        <strain evidence="2 3">DSM 28057</strain>
    </source>
</reference>
<evidence type="ECO:0000259" key="1">
    <source>
        <dbReference type="PROSITE" id="PS00867"/>
    </source>
</evidence>
<dbReference type="GO" id="GO:0005524">
    <property type="term" value="F:ATP binding"/>
    <property type="evidence" value="ECO:0007669"/>
    <property type="project" value="InterPro"/>
</dbReference>
<gene>
    <name evidence="2" type="ORF">CLV48_11410</name>
</gene>
<dbReference type="EMBL" id="PYGF01000014">
    <property type="protein sequence ID" value="PSL01208.1"/>
    <property type="molecule type" value="Genomic_DNA"/>
</dbReference>